<evidence type="ECO:0000313" key="2">
    <source>
        <dbReference type="Proteomes" id="UP000237105"/>
    </source>
</evidence>
<proteinExistence type="predicted"/>
<keyword evidence="2" id="KW-1185">Reference proteome</keyword>
<organism evidence="1 2">
    <name type="scientific">Parasponia andersonii</name>
    <name type="common">Sponia andersonii</name>
    <dbReference type="NCBI Taxonomy" id="3476"/>
    <lineage>
        <taxon>Eukaryota</taxon>
        <taxon>Viridiplantae</taxon>
        <taxon>Streptophyta</taxon>
        <taxon>Embryophyta</taxon>
        <taxon>Tracheophyta</taxon>
        <taxon>Spermatophyta</taxon>
        <taxon>Magnoliopsida</taxon>
        <taxon>eudicotyledons</taxon>
        <taxon>Gunneridae</taxon>
        <taxon>Pentapetalae</taxon>
        <taxon>rosids</taxon>
        <taxon>fabids</taxon>
        <taxon>Rosales</taxon>
        <taxon>Cannabaceae</taxon>
        <taxon>Parasponia</taxon>
    </lineage>
</organism>
<evidence type="ECO:0000313" key="1">
    <source>
        <dbReference type="EMBL" id="PON56626.1"/>
    </source>
</evidence>
<protein>
    <submittedName>
        <fullName evidence="1">Uncharacterized protein</fullName>
    </submittedName>
</protein>
<dbReference type="OrthoDB" id="10338834at2759"/>
<dbReference type="AlphaFoldDB" id="A0A2P5C6C8"/>
<name>A0A2P5C6C8_PARAD</name>
<gene>
    <name evidence="1" type="ORF">PanWU01x14_180390</name>
</gene>
<dbReference type="EMBL" id="JXTB01000169">
    <property type="protein sequence ID" value="PON56626.1"/>
    <property type="molecule type" value="Genomic_DNA"/>
</dbReference>
<dbReference type="Proteomes" id="UP000237105">
    <property type="component" value="Unassembled WGS sequence"/>
</dbReference>
<accession>A0A2P5C6C8</accession>
<reference evidence="2" key="1">
    <citation type="submission" date="2016-06" db="EMBL/GenBank/DDBJ databases">
        <title>Parallel loss of symbiosis genes in relatives of nitrogen-fixing non-legume Parasponia.</title>
        <authorList>
            <person name="Van Velzen R."/>
            <person name="Holmer R."/>
            <person name="Bu F."/>
            <person name="Rutten L."/>
            <person name="Van Zeijl A."/>
            <person name="Liu W."/>
            <person name="Santuari L."/>
            <person name="Cao Q."/>
            <person name="Sharma T."/>
            <person name="Shen D."/>
            <person name="Roswanjaya Y."/>
            <person name="Wardhani T."/>
            <person name="Kalhor M.S."/>
            <person name="Jansen J."/>
            <person name="Van den Hoogen J."/>
            <person name="Gungor B."/>
            <person name="Hartog M."/>
            <person name="Hontelez J."/>
            <person name="Verver J."/>
            <person name="Yang W.-C."/>
            <person name="Schijlen E."/>
            <person name="Repin R."/>
            <person name="Schilthuizen M."/>
            <person name="Schranz E."/>
            <person name="Heidstra R."/>
            <person name="Miyata K."/>
            <person name="Fedorova E."/>
            <person name="Kohlen W."/>
            <person name="Bisseling T."/>
            <person name="Smit S."/>
            <person name="Geurts R."/>
        </authorList>
    </citation>
    <scope>NUCLEOTIDE SEQUENCE [LARGE SCALE GENOMIC DNA]</scope>
    <source>
        <strain evidence="2">cv. WU1-14</strain>
    </source>
</reference>
<comment type="caution">
    <text evidence="1">The sequence shown here is derived from an EMBL/GenBank/DDBJ whole genome shotgun (WGS) entry which is preliminary data.</text>
</comment>
<sequence length="125" mass="14262">MNIVSFNFHCRHILSIQCLRLKLAGSAEVGRRLSIFTSALMMMTMMIKRVQPSWWFQISRQKRELMHLLLQSPLLMITKSTTASATAPTNLKFNFTTACIHHLWRNSPEIQPYVAGISTGRSVLA</sequence>